<proteinExistence type="predicted"/>
<evidence type="ECO:0000313" key="2">
    <source>
        <dbReference type="EMBL" id="CCD53543.1"/>
    </source>
</evidence>
<feature type="compositionally biased region" description="Polar residues" evidence="1">
    <location>
        <begin position="53"/>
        <end position="62"/>
    </location>
</feature>
<dbReference type="EMBL" id="FQ790347">
    <property type="protein sequence ID" value="CCD53543.1"/>
    <property type="molecule type" value="Genomic_DNA"/>
</dbReference>
<evidence type="ECO:0000313" key="3">
    <source>
        <dbReference type="Proteomes" id="UP000008177"/>
    </source>
</evidence>
<feature type="region of interest" description="Disordered" evidence="1">
    <location>
        <begin position="37"/>
        <end position="68"/>
    </location>
</feature>
<dbReference type="AlphaFoldDB" id="G2YPJ5"/>
<dbReference type="Proteomes" id="UP000008177">
    <property type="component" value="Unplaced contigs"/>
</dbReference>
<feature type="region of interest" description="Disordered" evidence="1">
    <location>
        <begin position="84"/>
        <end position="109"/>
    </location>
</feature>
<gene>
    <name evidence="2" type="ORF">BofuT4_P135880.1</name>
</gene>
<feature type="compositionally biased region" description="Polar residues" evidence="1">
    <location>
        <begin position="37"/>
        <end position="46"/>
    </location>
</feature>
<name>G2YPJ5_BOTF4</name>
<sequence>MERKAYYEETLCFSFENNTYPTPYNKPAVQISTTVNNIPRSPTCHSGNEKGTSRQVGQANNSKRVPIRKRRKVIRLISGSKVGRGIMPKGNEWPRGTEKAGYHYDVGRT</sequence>
<organism evidence="2 3">
    <name type="scientific">Botryotinia fuckeliana (strain T4)</name>
    <name type="common">Noble rot fungus</name>
    <name type="synonym">Botrytis cinerea</name>
    <dbReference type="NCBI Taxonomy" id="999810"/>
    <lineage>
        <taxon>Eukaryota</taxon>
        <taxon>Fungi</taxon>
        <taxon>Dikarya</taxon>
        <taxon>Ascomycota</taxon>
        <taxon>Pezizomycotina</taxon>
        <taxon>Leotiomycetes</taxon>
        <taxon>Helotiales</taxon>
        <taxon>Sclerotiniaceae</taxon>
        <taxon>Botrytis</taxon>
    </lineage>
</organism>
<dbReference type="InParanoid" id="G2YPJ5"/>
<feature type="compositionally biased region" description="Basic and acidic residues" evidence="1">
    <location>
        <begin position="95"/>
        <end position="109"/>
    </location>
</feature>
<reference evidence="3" key="1">
    <citation type="journal article" date="2011" name="PLoS Genet.">
        <title>Genomic analysis of the necrotrophic fungal pathogens Sclerotinia sclerotiorum and Botrytis cinerea.</title>
        <authorList>
            <person name="Amselem J."/>
            <person name="Cuomo C.A."/>
            <person name="van Kan J.A."/>
            <person name="Viaud M."/>
            <person name="Benito E.P."/>
            <person name="Couloux A."/>
            <person name="Coutinho P.M."/>
            <person name="de Vries R.P."/>
            <person name="Dyer P.S."/>
            <person name="Fillinger S."/>
            <person name="Fournier E."/>
            <person name="Gout L."/>
            <person name="Hahn M."/>
            <person name="Kohn L."/>
            <person name="Lapalu N."/>
            <person name="Plummer K.M."/>
            <person name="Pradier J.M."/>
            <person name="Quevillon E."/>
            <person name="Sharon A."/>
            <person name="Simon A."/>
            <person name="ten Have A."/>
            <person name="Tudzynski B."/>
            <person name="Tudzynski P."/>
            <person name="Wincker P."/>
            <person name="Andrew M."/>
            <person name="Anthouard V."/>
            <person name="Beever R.E."/>
            <person name="Beffa R."/>
            <person name="Benoit I."/>
            <person name="Bouzid O."/>
            <person name="Brault B."/>
            <person name="Chen Z."/>
            <person name="Choquer M."/>
            <person name="Collemare J."/>
            <person name="Cotton P."/>
            <person name="Danchin E.G."/>
            <person name="Da Silva C."/>
            <person name="Gautier A."/>
            <person name="Giraud C."/>
            <person name="Giraud T."/>
            <person name="Gonzalez C."/>
            <person name="Grossetete S."/>
            <person name="Guldener U."/>
            <person name="Henrissat B."/>
            <person name="Howlett B.J."/>
            <person name="Kodira C."/>
            <person name="Kretschmer M."/>
            <person name="Lappartient A."/>
            <person name="Leroch M."/>
            <person name="Levis C."/>
            <person name="Mauceli E."/>
            <person name="Neuveglise C."/>
            <person name="Oeser B."/>
            <person name="Pearson M."/>
            <person name="Poulain J."/>
            <person name="Poussereau N."/>
            <person name="Quesneville H."/>
            <person name="Rascle C."/>
            <person name="Schumacher J."/>
            <person name="Segurens B."/>
            <person name="Sexton A."/>
            <person name="Silva E."/>
            <person name="Sirven C."/>
            <person name="Soanes D.M."/>
            <person name="Talbot N.J."/>
            <person name="Templeton M."/>
            <person name="Yandava C."/>
            <person name="Yarden O."/>
            <person name="Zeng Q."/>
            <person name="Rollins J.A."/>
            <person name="Lebrun M.H."/>
            <person name="Dickman M."/>
        </authorList>
    </citation>
    <scope>NUCLEOTIDE SEQUENCE [LARGE SCALE GENOMIC DNA]</scope>
    <source>
        <strain evidence="3">T4</strain>
    </source>
</reference>
<dbReference type="HOGENOM" id="CLU_2183548_0_0_1"/>
<evidence type="ECO:0000256" key="1">
    <source>
        <dbReference type="SAM" id="MobiDB-lite"/>
    </source>
</evidence>
<accession>G2YPJ5</accession>
<protein>
    <submittedName>
        <fullName evidence="2">Uncharacterized protein</fullName>
    </submittedName>
</protein>